<organism evidence="1 2">
    <name type="scientific">Cymbomonas tetramitiformis</name>
    <dbReference type="NCBI Taxonomy" id="36881"/>
    <lineage>
        <taxon>Eukaryota</taxon>
        <taxon>Viridiplantae</taxon>
        <taxon>Chlorophyta</taxon>
        <taxon>Pyramimonadophyceae</taxon>
        <taxon>Pyramimonadales</taxon>
        <taxon>Pyramimonadaceae</taxon>
        <taxon>Cymbomonas</taxon>
    </lineage>
</organism>
<dbReference type="EMBL" id="LGRX02000570">
    <property type="protein sequence ID" value="KAK3288172.1"/>
    <property type="molecule type" value="Genomic_DNA"/>
</dbReference>
<protein>
    <submittedName>
        <fullName evidence="1">Uncharacterized protein</fullName>
    </submittedName>
</protein>
<gene>
    <name evidence="1" type="ORF">CYMTET_4341</name>
</gene>
<dbReference type="Proteomes" id="UP001190700">
    <property type="component" value="Unassembled WGS sequence"/>
</dbReference>
<evidence type="ECO:0000313" key="2">
    <source>
        <dbReference type="Proteomes" id="UP001190700"/>
    </source>
</evidence>
<sequence>MCALRSALHLLRQRQFTTGHDLVVPGGACAPGTKHDSDNFDISENECLDSDGLAYPHFPLSPGTSRDFRLVASGGAIGVAHGRLGPSIIAFAKCRQFIARTSRVFRLRPSRPPHTDASSSVVLGRFQFWPRKGIG</sequence>
<keyword evidence="2" id="KW-1185">Reference proteome</keyword>
<comment type="caution">
    <text evidence="1">The sequence shown here is derived from an EMBL/GenBank/DDBJ whole genome shotgun (WGS) entry which is preliminary data.</text>
</comment>
<name>A0AAE0H1E1_9CHLO</name>
<accession>A0AAE0H1E1</accession>
<dbReference type="AlphaFoldDB" id="A0AAE0H1E1"/>
<reference evidence="1 2" key="1">
    <citation type="journal article" date="2015" name="Genome Biol. Evol.">
        <title>Comparative Genomics of a Bacterivorous Green Alga Reveals Evolutionary Causalities and Consequences of Phago-Mixotrophic Mode of Nutrition.</title>
        <authorList>
            <person name="Burns J.A."/>
            <person name="Paasch A."/>
            <person name="Narechania A."/>
            <person name="Kim E."/>
        </authorList>
    </citation>
    <scope>NUCLEOTIDE SEQUENCE [LARGE SCALE GENOMIC DNA]</scope>
    <source>
        <strain evidence="1 2">PLY_AMNH</strain>
    </source>
</reference>
<proteinExistence type="predicted"/>
<evidence type="ECO:0000313" key="1">
    <source>
        <dbReference type="EMBL" id="KAK3288172.1"/>
    </source>
</evidence>